<dbReference type="GO" id="GO:0005886">
    <property type="term" value="C:plasma membrane"/>
    <property type="evidence" value="ECO:0007669"/>
    <property type="project" value="UniProtKB-SubCell"/>
</dbReference>
<evidence type="ECO:0000256" key="4">
    <source>
        <dbReference type="ARBA" id="ARBA00022989"/>
    </source>
</evidence>
<evidence type="ECO:0000256" key="5">
    <source>
        <dbReference type="ARBA" id="ARBA00023136"/>
    </source>
</evidence>
<accession>A0A369A5V6</accession>
<evidence type="ECO:0000256" key="6">
    <source>
        <dbReference type="SAM" id="Phobius"/>
    </source>
</evidence>
<comment type="subcellular location">
    <subcellularLocation>
        <location evidence="1">Cell membrane</location>
        <topology evidence="1">Multi-pass membrane protein</topology>
    </subcellularLocation>
</comment>
<dbReference type="Pfam" id="PF01943">
    <property type="entry name" value="Polysacc_synt"/>
    <property type="match status" value="1"/>
</dbReference>
<dbReference type="RefSeq" id="WP_114365486.1">
    <property type="nucleotide sequence ID" value="NZ_BHZF01000001.1"/>
</dbReference>
<organism evidence="7 8">
    <name type="scientific">Schleiferia thermophila</name>
    <dbReference type="NCBI Taxonomy" id="884107"/>
    <lineage>
        <taxon>Bacteria</taxon>
        <taxon>Pseudomonadati</taxon>
        <taxon>Bacteroidota</taxon>
        <taxon>Flavobacteriia</taxon>
        <taxon>Flavobacteriales</taxon>
        <taxon>Schleiferiaceae</taxon>
        <taxon>Schleiferia</taxon>
    </lineage>
</organism>
<keyword evidence="5 6" id="KW-0472">Membrane</keyword>
<dbReference type="Proteomes" id="UP000253517">
    <property type="component" value="Unassembled WGS sequence"/>
</dbReference>
<dbReference type="PANTHER" id="PTHR30250">
    <property type="entry name" value="PST FAMILY PREDICTED COLANIC ACID TRANSPORTER"/>
    <property type="match status" value="1"/>
</dbReference>
<keyword evidence="3 6" id="KW-0812">Transmembrane</keyword>
<evidence type="ECO:0000313" key="8">
    <source>
        <dbReference type="Proteomes" id="UP000253517"/>
    </source>
</evidence>
<evidence type="ECO:0000256" key="1">
    <source>
        <dbReference type="ARBA" id="ARBA00004651"/>
    </source>
</evidence>
<feature type="transmembrane region" description="Helical" evidence="6">
    <location>
        <begin position="12"/>
        <end position="31"/>
    </location>
</feature>
<feature type="transmembrane region" description="Helical" evidence="6">
    <location>
        <begin position="112"/>
        <end position="129"/>
    </location>
</feature>
<reference evidence="7 8" key="1">
    <citation type="submission" date="2018-07" db="EMBL/GenBank/DDBJ databases">
        <title>Genomic Encyclopedia of Type Strains, Phase IV (KMG-IV): sequencing the most valuable type-strain genomes for metagenomic binning, comparative biology and taxonomic classification.</title>
        <authorList>
            <person name="Goeker M."/>
        </authorList>
    </citation>
    <scope>NUCLEOTIDE SEQUENCE [LARGE SCALE GENOMIC DNA]</scope>
    <source>
        <strain evidence="7 8">DSM 21410</strain>
    </source>
</reference>
<dbReference type="PANTHER" id="PTHR30250:SF11">
    <property type="entry name" value="O-ANTIGEN TRANSPORTER-RELATED"/>
    <property type="match status" value="1"/>
</dbReference>
<name>A0A369A5V6_9FLAO</name>
<protein>
    <submittedName>
        <fullName evidence="7">O-antigen/teichoic acid export membrane protein</fullName>
    </submittedName>
</protein>
<dbReference type="InterPro" id="IPR002797">
    <property type="entry name" value="Polysacc_synth"/>
</dbReference>
<feature type="transmembrane region" description="Helical" evidence="6">
    <location>
        <begin position="81"/>
        <end position="106"/>
    </location>
</feature>
<feature type="transmembrane region" description="Helical" evidence="6">
    <location>
        <begin position="227"/>
        <end position="248"/>
    </location>
</feature>
<feature type="transmembrane region" description="Helical" evidence="6">
    <location>
        <begin position="141"/>
        <end position="163"/>
    </location>
</feature>
<comment type="caution">
    <text evidence="7">The sequence shown here is derived from an EMBL/GenBank/DDBJ whole genome shotgun (WGS) entry which is preliminary data.</text>
</comment>
<dbReference type="EMBL" id="QPJS01000001">
    <property type="protein sequence ID" value="RCX04732.1"/>
    <property type="molecule type" value="Genomic_DNA"/>
</dbReference>
<evidence type="ECO:0000256" key="3">
    <source>
        <dbReference type="ARBA" id="ARBA00022692"/>
    </source>
</evidence>
<evidence type="ECO:0000256" key="2">
    <source>
        <dbReference type="ARBA" id="ARBA00022475"/>
    </source>
</evidence>
<feature type="transmembrane region" description="Helical" evidence="6">
    <location>
        <begin position="43"/>
        <end position="60"/>
    </location>
</feature>
<gene>
    <name evidence="7" type="ORF">DES35_1012</name>
</gene>
<evidence type="ECO:0000313" key="7">
    <source>
        <dbReference type="EMBL" id="RCX04732.1"/>
    </source>
</evidence>
<keyword evidence="4 6" id="KW-1133">Transmembrane helix</keyword>
<feature type="transmembrane region" description="Helical" evidence="6">
    <location>
        <begin position="292"/>
        <end position="310"/>
    </location>
</feature>
<keyword evidence="2" id="KW-1003">Cell membrane</keyword>
<dbReference type="InterPro" id="IPR050833">
    <property type="entry name" value="Poly_Biosynth_Transport"/>
</dbReference>
<feature type="transmembrane region" description="Helical" evidence="6">
    <location>
        <begin position="363"/>
        <end position="379"/>
    </location>
</feature>
<sequence>MPAYLFRNFSYITLSQAANYLIPLFTIPYISRTVGVDKFGILEYSYTLTLYFIQIVEYSFDITATRRMAVIAHRPVLVSRLYSTVFWSKIFLWVMGALVFAAMMVLKRQLHPYMPALLGYFAMTISFVFTQNWFFQGLQKLGAVALANVAIKLIFALLLFSLVKNESDYYLVAVSTSLGYLIVSAFVFRYSFRLMPELRLRFPGIRLVLKNLTSGFYVFAGGMANKVYALGGMYWAGLLLSGATLGFYGAAHKLYLVAQSMMFYPLHMTLLPHLAQKASEGITMYKKVLFKYIKWLVVPFTGAGVLLFLVSELVVKLLFGLEYRESIELFRWFIPSLVAGLFIHMFVYQAFIHLKKDDAHLKILLVMMVISVVGNYFAIRNFGAYGGAVFRSVMDAGYVLLAWRWVHLILRDKE</sequence>
<feature type="transmembrane region" description="Helical" evidence="6">
    <location>
        <begin position="330"/>
        <end position="351"/>
    </location>
</feature>
<dbReference type="AlphaFoldDB" id="A0A369A5V6"/>
<proteinExistence type="predicted"/>
<feature type="transmembrane region" description="Helical" evidence="6">
    <location>
        <begin position="169"/>
        <end position="192"/>
    </location>
</feature>
<keyword evidence="8" id="KW-1185">Reference proteome</keyword>